<dbReference type="Pfam" id="PF13565">
    <property type="entry name" value="HTH_32"/>
    <property type="match status" value="1"/>
</dbReference>
<comment type="caution">
    <text evidence="2">The sequence shown here is derived from an EMBL/GenBank/DDBJ whole genome shotgun (WGS) entry which is preliminary data.</text>
</comment>
<dbReference type="Proteomes" id="UP000523139">
    <property type="component" value="Unassembled WGS sequence"/>
</dbReference>
<dbReference type="InterPro" id="IPR036388">
    <property type="entry name" value="WH-like_DNA-bd_sf"/>
</dbReference>
<proteinExistence type="predicted"/>
<dbReference type="Gene3D" id="1.10.10.60">
    <property type="entry name" value="Homeodomain-like"/>
    <property type="match status" value="1"/>
</dbReference>
<dbReference type="InterPro" id="IPR009057">
    <property type="entry name" value="Homeodomain-like_sf"/>
</dbReference>
<reference evidence="2 3" key="1">
    <citation type="submission" date="2020-04" db="EMBL/GenBank/DDBJ databases">
        <title>Nesterenkonia sp. nov., isolated from marine sediment.</title>
        <authorList>
            <person name="Zhang G."/>
        </authorList>
    </citation>
    <scope>NUCLEOTIDE SEQUENCE [LARGE SCALE GENOMIC DNA]</scope>
    <source>
        <strain evidence="2 3">MY13</strain>
    </source>
</reference>
<dbReference type="Gene3D" id="1.10.10.10">
    <property type="entry name" value="Winged helix-like DNA-binding domain superfamily/Winged helix DNA-binding domain"/>
    <property type="match status" value="1"/>
</dbReference>
<name>A0A7X8YFF3_9MICC</name>
<keyword evidence="3" id="KW-1185">Reference proteome</keyword>
<feature type="region of interest" description="Disordered" evidence="1">
    <location>
        <begin position="1"/>
        <end position="20"/>
    </location>
</feature>
<accession>A0A7X8YFF3</accession>
<dbReference type="AlphaFoldDB" id="A0A7X8YFF3"/>
<evidence type="ECO:0000256" key="1">
    <source>
        <dbReference type="SAM" id="MobiDB-lite"/>
    </source>
</evidence>
<dbReference type="EMBL" id="JABAHY010000053">
    <property type="protein sequence ID" value="NLS11257.1"/>
    <property type="molecule type" value="Genomic_DNA"/>
</dbReference>
<protein>
    <submittedName>
        <fullName evidence="2">Helix-turn-helix domain-containing protein</fullName>
    </submittedName>
</protein>
<feature type="non-terminal residue" evidence="2">
    <location>
        <position position="169"/>
    </location>
</feature>
<gene>
    <name evidence="2" type="ORF">HGQ17_14895</name>
</gene>
<feature type="non-terminal residue" evidence="2">
    <location>
        <position position="1"/>
    </location>
</feature>
<dbReference type="SUPFAM" id="SSF46689">
    <property type="entry name" value="Homeodomain-like"/>
    <property type="match status" value="1"/>
</dbReference>
<organism evidence="2 3">
    <name type="scientific">Nesterenkonia sedimenti</name>
    <dbReference type="NCBI Taxonomy" id="1463632"/>
    <lineage>
        <taxon>Bacteria</taxon>
        <taxon>Bacillati</taxon>
        <taxon>Actinomycetota</taxon>
        <taxon>Actinomycetes</taxon>
        <taxon>Micrococcales</taxon>
        <taxon>Micrococcaceae</taxon>
        <taxon>Nesterenkonia</taxon>
    </lineage>
</organism>
<evidence type="ECO:0000313" key="3">
    <source>
        <dbReference type="Proteomes" id="UP000523139"/>
    </source>
</evidence>
<evidence type="ECO:0000313" key="2">
    <source>
        <dbReference type="EMBL" id="NLS11257.1"/>
    </source>
</evidence>
<sequence>VPPAHLEPEVSMTHRNAPMTPKGRARMVTLVLDDGWAQRRVAERFQVSPATVSRWVRRARDHQGLEDRPSRPHGSPSRLAVRAERRIIALRFTRQWGPHRISARLGIPRSTVGRVLERYRMPKLAWIDQATGLPVRRPSANRYEASTPGELVHVDIKKLGRIPDGGGWR</sequence>